<name>D6SS37_9BACT</name>
<keyword evidence="7" id="KW-0175">Coiled coil</keyword>
<dbReference type="PANTHER" id="PTHR43047:SF72">
    <property type="entry name" value="OSMOSENSING HISTIDINE PROTEIN KINASE SLN1"/>
    <property type="match status" value="1"/>
</dbReference>
<dbReference type="SUPFAM" id="SSF52172">
    <property type="entry name" value="CheY-like"/>
    <property type="match status" value="1"/>
</dbReference>
<dbReference type="EC" id="2.7.13.3" evidence="2"/>
<dbReference type="Pfam" id="PF08447">
    <property type="entry name" value="PAS_3"/>
    <property type="match status" value="1"/>
</dbReference>
<dbReference type="InterPro" id="IPR036890">
    <property type="entry name" value="HATPase_C_sf"/>
</dbReference>
<dbReference type="SMART" id="SM00388">
    <property type="entry name" value="HisKA"/>
    <property type="match status" value="1"/>
</dbReference>
<comment type="catalytic activity">
    <reaction evidence="1">
        <text>ATP + protein L-histidine = ADP + protein N-phospho-L-histidine.</text>
        <dbReference type="EC" id="2.7.13.3"/>
    </reaction>
</comment>
<dbReference type="Gene3D" id="3.30.450.40">
    <property type="match status" value="1"/>
</dbReference>
<dbReference type="SMART" id="SM00091">
    <property type="entry name" value="PAS"/>
    <property type="match status" value="1"/>
</dbReference>
<dbReference type="Pfam" id="PF13185">
    <property type="entry name" value="GAF_2"/>
    <property type="match status" value="1"/>
</dbReference>
<feature type="domain" description="PAS" evidence="10">
    <location>
        <begin position="333"/>
        <end position="405"/>
    </location>
</feature>
<dbReference type="NCBIfam" id="TIGR00229">
    <property type="entry name" value="sensory_box"/>
    <property type="match status" value="1"/>
</dbReference>
<dbReference type="InterPro" id="IPR005467">
    <property type="entry name" value="His_kinase_dom"/>
</dbReference>
<keyword evidence="3 6" id="KW-0597">Phosphoprotein</keyword>
<dbReference type="SUPFAM" id="SSF55874">
    <property type="entry name" value="ATPase domain of HSP90 chaperone/DNA topoisomerase II/histidine kinase"/>
    <property type="match status" value="1"/>
</dbReference>
<dbReference type="InterPro" id="IPR036097">
    <property type="entry name" value="HisK_dim/P_sf"/>
</dbReference>
<dbReference type="InterPro" id="IPR035965">
    <property type="entry name" value="PAS-like_dom_sf"/>
</dbReference>
<evidence type="ECO:0000259" key="11">
    <source>
        <dbReference type="PROSITE" id="PS50113"/>
    </source>
</evidence>
<protein>
    <recommendedName>
        <fullName evidence="2">histidine kinase</fullName>
        <ecNumber evidence="2">2.7.13.3</ecNumber>
    </recommendedName>
</protein>
<dbReference type="InterPro" id="IPR003661">
    <property type="entry name" value="HisK_dim/P_dom"/>
</dbReference>
<dbReference type="PRINTS" id="PR00344">
    <property type="entry name" value="BCTRLSENSOR"/>
</dbReference>
<evidence type="ECO:0000259" key="8">
    <source>
        <dbReference type="PROSITE" id="PS50109"/>
    </source>
</evidence>
<dbReference type="RefSeq" id="WP_008870855.1">
    <property type="nucleotide sequence ID" value="NZ_ACJN02000003.1"/>
</dbReference>
<dbReference type="CDD" id="cd00130">
    <property type="entry name" value="PAS"/>
    <property type="match status" value="1"/>
</dbReference>
<dbReference type="SMART" id="SM00387">
    <property type="entry name" value="HATPase_c"/>
    <property type="match status" value="1"/>
</dbReference>
<feature type="coiled-coil region" evidence="7">
    <location>
        <begin position="452"/>
        <end position="479"/>
    </location>
</feature>
<dbReference type="GO" id="GO:0000155">
    <property type="term" value="F:phosphorelay sensor kinase activity"/>
    <property type="evidence" value="ECO:0007669"/>
    <property type="project" value="InterPro"/>
</dbReference>
<dbReference type="Gene3D" id="3.40.50.2300">
    <property type="match status" value="1"/>
</dbReference>
<dbReference type="SMART" id="SM00448">
    <property type="entry name" value="REC"/>
    <property type="match status" value="1"/>
</dbReference>
<dbReference type="InterPro" id="IPR029016">
    <property type="entry name" value="GAF-like_dom_sf"/>
</dbReference>
<dbReference type="InterPro" id="IPR000014">
    <property type="entry name" value="PAS"/>
</dbReference>
<comment type="caution">
    <text evidence="12">The sequence shown here is derived from an EMBL/GenBank/DDBJ whole genome shotgun (WGS) entry which is preliminary data.</text>
</comment>
<evidence type="ECO:0000259" key="9">
    <source>
        <dbReference type="PROSITE" id="PS50110"/>
    </source>
</evidence>
<dbReference type="CDD" id="cd00082">
    <property type="entry name" value="HisKA"/>
    <property type="match status" value="1"/>
</dbReference>
<evidence type="ECO:0000256" key="1">
    <source>
        <dbReference type="ARBA" id="ARBA00000085"/>
    </source>
</evidence>
<dbReference type="InterPro" id="IPR004358">
    <property type="entry name" value="Sig_transdc_His_kin-like_C"/>
</dbReference>
<keyword evidence="13" id="KW-1185">Reference proteome</keyword>
<dbReference type="PROSITE" id="PS50110">
    <property type="entry name" value="RESPONSE_REGULATORY"/>
    <property type="match status" value="1"/>
</dbReference>
<dbReference type="SUPFAM" id="SSF55781">
    <property type="entry name" value="GAF domain-like"/>
    <property type="match status" value="1"/>
</dbReference>
<dbReference type="InterPro" id="IPR013655">
    <property type="entry name" value="PAS_fold_3"/>
</dbReference>
<evidence type="ECO:0000256" key="5">
    <source>
        <dbReference type="ARBA" id="ARBA00022777"/>
    </source>
</evidence>
<feature type="domain" description="Response regulatory" evidence="9">
    <location>
        <begin position="727"/>
        <end position="846"/>
    </location>
</feature>
<evidence type="ECO:0000256" key="2">
    <source>
        <dbReference type="ARBA" id="ARBA00012438"/>
    </source>
</evidence>
<sequence length="850" mass="96857">MSAIYILSRNQGLQKLVEEICQAYFPESSVRVLEPGELEDLMVHSEINVCILDEQVVRDYQDGPSLALRKKFHESGFSILMLYQDEEPAKLAGEVQADSVLNVTCSRGEFKSRLEHLFLISELRAMNLNLRAQLDWRVNRMDTLEQELWHTNTILKALSRCNEIIIKADDEQTMLQNVCQTISSQIGYPLVWVDYARRDSEQSVKIMASSGPKKDLVKVIKINWNESPYGQGPTSRAIKTGQPVHIEDVSKDPCMHCWSELFMKEGIREILSLPIAYSGVGFGALTITSQSSGSFAGKTREYLESVARNMGYGVWFLRHRAKRKQVEKELQKTNEIFTLAMEATQDAIWDWDIRSGTTYFSPRWYTMLGYEPYELPQNYDSFLAVIHPADKDEVKKQMDGFLRQSENFSIEYRAVSKNGETLWILTRGKVVQSDEQGRPLRMAGTNVDMTERKLMEQELSQAKKSAETANRAKDRFLENMNHELRTPLNGIMSVLQTLADSELKPAEKEYVEMALNSSSQLLASLNKILELSSLQDDIQQVHPQPFVLHEEMSKLVSFFQPQARNKQIGLELDIQEDVPSWLVSDVGMLRQIVWNLVDNAVKFTHEGKVVLRISKQSDSRQDSEATTVPLLFEVEDTGGGIPHEMQKDIFEPFVIGEHDIQFKRYQGTGIGLSVCRQLVRSLGGETGVESRKGLGSTFYFILELEPGRETEEDLPEYEEILNPENKCILIVEDEKINLMLIRRMLQKKGFNVLTAMDGREALEVLKSNQDISLILMDVMVPVHDGYELTRMIRKGDFDGLKQVPIVAVTALADAASRQHCFEAGMNAYLSKPVDNSELMKMIRRYLARSQ</sequence>
<dbReference type="InterPro" id="IPR000700">
    <property type="entry name" value="PAS-assoc_C"/>
</dbReference>
<reference evidence="12" key="1">
    <citation type="submission" date="2010-05" db="EMBL/GenBank/DDBJ databases">
        <title>The draft genome of Desulfonatronospira thiodismutans ASO3-1.</title>
        <authorList>
            <consortium name="US DOE Joint Genome Institute (JGI-PGF)"/>
            <person name="Lucas S."/>
            <person name="Copeland A."/>
            <person name="Lapidus A."/>
            <person name="Cheng J.-F."/>
            <person name="Bruce D."/>
            <person name="Goodwin L."/>
            <person name="Pitluck S."/>
            <person name="Chertkov O."/>
            <person name="Brettin T."/>
            <person name="Detter J.C."/>
            <person name="Han C."/>
            <person name="Land M.L."/>
            <person name="Hauser L."/>
            <person name="Kyrpides N."/>
            <person name="Mikhailova N."/>
            <person name="Muyzer G."/>
            <person name="Woyke T."/>
        </authorList>
    </citation>
    <scope>NUCLEOTIDE SEQUENCE [LARGE SCALE GENOMIC DNA]</scope>
    <source>
        <strain evidence="12">ASO3-1</strain>
    </source>
</reference>
<dbReference type="PANTHER" id="PTHR43047">
    <property type="entry name" value="TWO-COMPONENT HISTIDINE PROTEIN KINASE"/>
    <property type="match status" value="1"/>
</dbReference>
<dbReference type="CDD" id="cd17546">
    <property type="entry name" value="REC_hyHK_CKI1_RcsC-like"/>
    <property type="match status" value="1"/>
</dbReference>
<evidence type="ECO:0000259" key="10">
    <source>
        <dbReference type="PROSITE" id="PS50112"/>
    </source>
</evidence>
<dbReference type="InterPro" id="IPR003018">
    <property type="entry name" value="GAF"/>
</dbReference>
<dbReference type="OrthoDB" id="5468518at2"/>
<accession>D6SS37</accession>
<dbReference type="PROSITE" id="PS50112">
    <property type="entry name" value="PAS"/>
    <property type="match status" value="1"/>
</dbReference>
<dbReference type="Pfam" id="PF02518">
    <property type="entry name" value="HATPase_c"/>
    <property type="match status" value="1"/>
</dbReference>
<evidence type="ECO:0000256" key="7">
    <source>
        <dbReference type="SAM" id="Coils"/>
    </source>
</evidence>
<dbReference type="SUPFAM" id="SSF55785">
    <property type="entry name" value="PYP-like sensor domain (PAS domain)"/>
    <property type="match status" value="1"/>
</dbReference>
<dbReference type="Pfam" id="PF00512">
    <property type="entry name" value="HisKA"/>
    <property type="match status" value="1"/>
</dbReference>
<evidence type="ECO:0000256" key="6">
    <source>
        <dbReference type="PROSITE-ProRule" id="PRU00169"/>
    </source>
</evidence>
<dbReference type="Gene3D" id="3.30.450.20">
    <property type="entry name" value="PAS domain"/>
    <property type="match status" value="1"/>
</dbReference>
<evidence type="ECO:0000256" key="3">
    <source>
        <dbReference type="ARBA" id="ARBA00022553"/>
    </source>
</evidence>
<dbReference type="FunFam" id="3.30.565.10:FF:000010">
    <property type="entry name" value="Sensor histidine kinase RcsC"/>
    <property type="match status" value="1"/>
</dbReference>
<dbReference type="Pfam" id="PF00072">
    <property type="entry name" value="Response_reg"/>
    <property type="match status" value="1"/>
</dbReference>
<dbReference type="PROSITE" id="PS50113">
    <property type="entry name" value="PAC"/>
    <property type="match status" value="1"/>
</dbReference>
<dbReference type="SMART" id="SM00086">
    <property type="entry name" value="PAC"/>
    <property type="match status" value="1"/>
</dbReference>
<feature type="modified residue" description="4-aspartylphosphate" evidence="6">
    <location>
        <position position="777"/>
    </location>
</feature>
<dbReference type="GO" id="GO:0005886">
    <property type="term" value="C:plasma membrane"/>
    <property type="evidence" value="ECO:0007669"/>
    <property type="project" value="TreeGrafter"/>
</dbReference>
<dbReference type="InterPro" id="IPR003594">
    <property type="entry name" value="HATPase_dom"/>
</dbReference>
<evidence type="ECO:0000256" key="4">
    <source>
        <dbReference type="ARBA" id="ARBA00022679"/>
    </source>
</evidence>
<dbReference type="AlphaFoldDB" id="D6SS37"/>
<dbReference type="PROSITE" id="PS50109">
    <property type="entry name" value="HIS_KIN"/>
    <property type="match status" value="1"/>
</dbReference>
<dbReference type="eggNOG" id="COG2205">
    <property type="taxonomic scope" value="Bacteria"/>
</dbReference>
<evidence type="ECO:0000313" key="13">
    <source>
        <dbReference type="Proteomes" id="UP000005496"/>
    </source>
</evidence>
<keyword evidence="5 12" id="KW-0418">Kinase</keyword>
<dbReference type="CDD" id="cd16922">
    <property type="entry name" value="HATPase_EvgS-ArcB-TorS-like"/>
    <property type="match status" value="1"/>
</dbReference>
<keyword evidence="4" id="KW-0808">Transferase</keyword>
<feature type="domain" description="Histidine kinase" evidence="8">
    <location>
        <begin position="479"/>
        <end position="706"/>
    </location>
</feature>
<dbReference type="InterPro" id="IPR001610">
    <property type="entry name" value="PAC"/>
</dbReference>
<proteinExistence type="predicted"/>
<organism evidence="12 13">
    <name type="scientific">Desulfonatronospira thiodismutans ASO3-1</name>
    <dbReference type="NCBI Taxonomy" id="555779"/>
    <lineage>
        <taxon>Bacteria</taxon>
        <taxon>Pseudomonadati</taxon>
        <taxon>Thermodesulfobacteriota</taxon>
        <taxon>Desulfovibrionia</taxon>
        <taxon>Desulfovibrionales</taxon>
        <taxon>Desulfonatronovibrionaceae</taxon>
        <taxon>Desulfonatronospira</taxon>
    </lineage>
</organism>
<gene>
    <name evidence="12" type="ORF">Dthio_PD0837</name>
</gene>
<dbReference type="SUPFAM" id="SSF47384">
    <property type="entry name" value="Homodimeric domain of signal transducing histidine kinase"/>
    <property type="match status" value="1"/>
</dbReference>
<dbReference type="EMBL" id="ACJN02000003">
    <property type="protein sequence ID" value="EFI33503.1"/>
    <property type="molecule type" value="Genomic_DNA"/>
</dbReference>
<evidence type="ECO:0000313" key="12">
    <source>
        <dbReference type="EMBL" id="EFI33503.1"/>
    </source>
</evidence>
<dbReference type="InterPro" id="IPR011006">
    <property type="entry name" value="CheY-like_superfamily"/>
</dbReference>
<dbReference type="GO" id="GO:0009927">
    <property type="term" value="F:histidine phosphotransfer kinase activity"/>
    <property type="evidence" value="ECO:0007669"/>
    <property type="project" value="TreeGrafter"/>
</dbReference>
<dbReference type="InterPro" id="IPR001789">
    <property type="entry name" value="Sig_transdc_resp-reg_receiver"/>
</dbReference>
<feature type="domain" description="PAC" evidence="11">
    <location>
        <begin position="408"/>
        <end position="461"/>
    </location>
</feature>
<dbReference type="Proteomes" id="UP000005496">
    <property type="component" value="Unassembled WGS sequence"/>
</dbReference>
<dbReference type="Gene3D" id="3.30.565.10">
    <property type="entry name" value="Histidine kinase-like ATPase, C-terminal domain"/>
    <property type="match status" value="1"/>
</dbReference>
<dbReference type="Gene3D" id="1.10.287.130">
    <property type="match status" value="1"/>
</dbReference>